<feature type="transmembrane region" description="Helical" evidence="1">
    <location>
        <begin position="58"/>
        <end position="78"/>
    </location>
</feature>
<comment type="caution">
    <text evidence="2">The sequence shown here is derived from an EMBL/GenBank/DDBJ whole genome shotgun (WGS) entry which is preliminary data.</text>
</comment>
<dbReference type="OrthoDB" id="675847at2"/>
<feature type="transmembrane region" description="Helical" evidence="1">
    <location>
        <begin position="6"/>
        <end position="24"/>
    </location>
</feature>
<keyword evidence="1" id="KW-1133">Transmembrane helix</keyword>
<feature type="transmembrane region" description="Helical" evidence="1">
    <location>
        <begin position="152"/>
        <end position="174"/>
    </location>
</feature>
<reference evidence="2 3" key="1">
    <citation type="submission" date="2018-11" db="EMBL/GenBank/DDBJ databases">
        <title>Chitinophaga lutea sp.nov., isolate from arsenic contaminated soil.</title>
        <authorList>
            <person name="Zong Y."/>
        </authorList>
    </citation>
    <scope>NUCLEOTIDE SEQUENCE [LARGE SCALE GENOMIC DNA]</scope>
    <source>
        <strain evidence="2 3">ZY74</strain>
    </source>
</reference>
<gene>
    <name evidence="2" type="ORF">EGT74_10750</name>
</gene>
<keyword evidence="1" id="KW-0472">Membrane</keyword>
<sequence length="228" mass="25503">MPAMPLYIPVTFVLATFVAVWLFYRATRSKAALIVLAGWLALQGAVAATGFYTVTNTLPPRFLLLVLPPLLTILLIFLTKQGRAWMDTFSDSRLTWLHVVRVPVELVLYWLCLQQLVPQLMTFEGRNPDILSGLTAPLVAIFGYMRHRLPKSVLLAWNFICLALLLNIVIHAILSAPTPFQQLAFDQPNRGVLYFPFVWLPGCIVPLVLFSHLAVIRRLLAQGSGPAL</sequence>
<protein>
    <submittedName>
        <fullName evidence="2">Uncharacterized protein</fullName>
    </submittedName>
</protein>
<proteinExistence type="predicted"/>
<evidence type="ECO:0000313" key="3">
    <source>
        <dbReference type="Proteomes" id="UP000278351"/>
    </source>
</evidence>
<organism evidence="2 3">
    <name type="scientific">Chitinophaga lutea</name>
    <dbReference type="NCBI Taxonomy" id="2488634"/>
    <lineage>
        <taxon>Bacteria</taxon>
        <taxon>Pseudomonadati</taxon>
        <taxon>Bacteroidota</taxon>
        <taxon>Chitinophagia</taxon>
        <taxon>Chitinophagales</taxon>
        <taxon>Chitinophagaceae</taxon>
        <taxon>Chitinophaga</taxon>
    </lineage>
</organism>
<keyword evidence="3" id="KW-1185">Reference proteome</keyword>
<dbReference type="Proteomes" id="UP000278351">
    <property type="component" value="Unassembled WGS sequence"/>
</dbReference>
<feature type="transmembrane region" description="Helical" evidence="1">
    <location>
        <begin position="194"/>
        <end position="216"/>
    </location>
</feature>
<keyword evidence="1" id="KW-0812">Transmembrane</keyword>
<evidence type="ECO:0000256" key="1">
    <source>
        <dbReference type="SAM" id="Phobius"/>
    </source>
</evidence>
<name>A0A3N4PYS1_9BACT</name>
<dbReference type="AlphaFoldDB" id="A0A3N4PYS1"/>
<dbReference type="EMBL" id="RPDH01000001">
    <property type="protein sequence ID" value="RPE13963.1"/>
    <property type="molecule type" value="Genomic_DNA"/>
</dbReference>
<accession>A0A3N4PYS1</accession>
<dbReference type="RefSeq" id="WP_123846476.1">
    <property type="nucleotide sequence ID" value="NZ_RPDH01000001.1"/>
</dbReference>
<evidence type="ECO:0000313" key="2">
    <source>
        <dbReference type="EMBL" id="RPE13963.1"/>
    </source>
</evidence>
<feature type="transmembrane region" description="Helical" evidence="1">
    <location>
        <begin position="31"/>
        <end position="52"/>
    </location>
</feature>